<comment type="caution">
    <text evidence="1">The sequence shown here is derived from an EMBL/GenBank/DDBJ whole genome shotgun (WGS) entry which is preliminary data.</text>
</comment>
<evidence type="ECO:0000313" key="1">
    <source>
        <dbReference type="EMBL" id="MEU6819354.1"/>
    </source>
</evidence>
<sequence length="50" mass="5693">MGELRTRKYERWLRAADVDGDSAITRQGVVTMSERYVRARGIAPDSPQAR</sequence>
<dbReference type="Proteomes" id="UP001551176">
    <property type="component" value="Unassembled WGS sequence"/>
</dbReference>
<name>A0ABV3BED2_9ACTN</name>
<dbReference type="EMBL" id="JBEYXV010000001">
    <property type="protein sequence ID" value="MEU6819354.1"/>
    <property type="molecule type" value="Genomic_DNA"/>
</dbReference>
<evidence type="ECO:0000313" key="2">
    <source>
        <dbReference type="Proteomes" id="UP001551176"/>
    </source>
</evidence>
<keyword evidence="2" id="KW-1185">Reference proteome</keyword>
<dbReference type="RefSeq" id="WP_359343508.1">
    <property type="nucleotide sequence ID" value="NZ_JBEYXV010000001.1"/>
</dbReference>
<gene>
    <name evidence="1" type="ORF">ABZ921_01905</name>
</gene>
<organism evidence="1 2">
    <name type="scientific">Streptomyces atriruber</name>
    <dbReference type="NCBI Taxonomy" id="545121"/>
    <lineage>
        <taxon>Bacteria</taxon>
        <taxon>Bacillati</taxon>
        <taxon>Actinomycetota</taxon>
        <taxon>Actinomycetes</taxon>
        <taxon>Kitasatosporales</taxon>
        <taxon>Streptomycetaceae</taxon>
        <taxon>Streptomyces</taxon>
    </lineage>
</organism>
<accession>A0ABV3BED2</accession>
<proteinExistence type="predicted"/>
<reference evidence="1 2" key="1">
    <citation type="submission" date="2024-06" db="EMBL/GenBank/DDBJ databases">
        <title>The Natural Products Discovery Center: Release of the First 8490 Sequenced Strains for Exploring Actinobacteria Biosynthetic Diversity.</title>
        <authorList>
            <person name="Kalkreuter E."/>
            <person name="Kautsar S.A."/>
            <person name="Yang D."/>
            <person name="Bader C.D."/>
            <person name="Teijaro C.N."/>
            <person name="Fluegel L."/>
            <person name="Davis C.M."/>
            <person name="Simpson J.R."/>
            <person name="Lauterbach L."/>
            <person name="Steele A.D."/>
            <person name="Gui C."/>
            <person name="Meng S."/>
            <person name="Li G."/>
            <person name="Viehrig K."/>
            <person name="Ye F."/>
            <person name="Su P."/>
            <person name="Kiefer A.F."/>
            <person name="Nichols A."/>
            <person name="Cepeda A.J."/>
            <person name="Yan W."/>
            <person name="Fan B."/>
            <person name="Jiang Y."/>
            <person name="Adhikari A."/>
            <person name="Zheng C.-J."/>
            <person name="Schuster L."/>
            <person name="Cowan T.M."/>
            <person name="Smanski M.J."/>
            <person name="Chevrette M.G."/>
            <person name="De Carvalho L.P.S."/>
            <person name="Shen B."/>
        </authorList>
    </citation>
    <scope>NUCLEOTIDE SEQUENCE [LARGE SCALE GENOMIC DNA]</scope>
    <source>
        <strain evidence="1 2">NPDC046838</strain>
    </source>
</reference>
<protein>
    <recommendedName>
        <fullName evidence="3">EF-hand domain-containing protein</fullName>
    </recommendedName>
</protein>
<evidence type="ECO:0008006" key="3">
    <source>
        <dbReference type="Google" id="ProtNLM"/>
    </source>
</evidence>